<sequence>MYIILQHFVACEPPCFLCNRENYILRNTKIQGSAAIFVNKSLLLLWAFLTPWSRSTDFSNK</sequence>
<reference evidence="1" key="2">
    <citation type="journal article" date="2015" name="Fish Shellfish Immunol.">
        <title>Early steps in the European eel (Anguilla anguilla)-Vibrio vulnificus interaction in the gills: Role of the RtxA13 toxin.</title>
        <authorList>
            <person name="Callol A."/>
            <person name="Pajuelo D."/>
            <person name="Ebbesson L."/>
            <person name="Teles M."/>
            <person name="MacKenzie S."/>
            <person name="Amaro C."/>
        </authorList>
    </citation>
    <scope>NUCLEOTIDE SEQUENCE</scope>
</reference>
<evidence type="ECO:0000313" key="1">
    <source>
        <dbReference type="EMBL" id="JAH87099.1"/>
    </source>
</evidence>
<accession>A0A0E9W9M5</accession>
<protein>
    <submittedName>
        <fullName evidence="1">Uncharacterized protein</fullName>
    </submittedName>
</protein>
<proteinExistence type="predicted"/>
<organism evidence="1">
    <name type="scientific">Anguilla anguilla</name>
    <name type="common">European freshwater eel</name>
    <name type="synonym">Muraena anguilla</name>
    <dbReference type="NCBI Taxonomy" id="7936"/>
    <lineage>
        <taxon>Eukaryota</taxon>
        <taxon>Metazoa</taxon>
        <taxon>Chordata</taxon>
        <taxon>Craniata</taxon>
        <taxon>Vertebrata</taxon>
        <taxon>Euteleostomi</taxon>
        <taxon>Actinopterygii</taxon>
        <taxon>Neopterygii</taxon>
        <taxon>Teleostei</taxon>
        <taxon>Anguilliformes</taxon>
        <taxon>Anguillidae</taxon>
        <taxon>Anguilla</taxon>
    </lineage>
</organism>
<reference evidence="1" key="1">
    <citation type="submission" date="2014-11" db="EMBL/GenBank/DDBJ databases">
        <authorList>
            <person name="Amaro Gonzalez C."/>
        </authorList>
    </citation>
    <scope>NUCLEOTIDE SEQUENCE</scope>
</reference>
<dbReference type="EMBL" id="GBXM01021478">
    <property type="protein sequence ID" value="JAH87099.1"/>
    <property type="molecule type" value="Transcribed_RNA"/>
</dbReference>
<name>A0A0E9W9M5_ANGAN</name>
<dbReference type="AlphaFoldDB" id="A0A0E9W9M5"/>